<evidence type="ECO:0000256" key="5">
    <source>
        <dbReference type="ARBA" id="ARBA00022825"/>
    </source>
</evidence>
<sequence length="622" mass="67549">MKNLKLGLLGIFLLGASIVSFAPETHALEIESRTIIGSDDRLQITDGKLAPYQSTTFIAADGAWGSGTVIGKNTILTAAHVVSNVRNDLNKDSVFVAPGRTGAVLPYGKFKIKEVFIPQNYLDTKSPDSDIAVITIEPANGKSIGDVVAPMPFVLTDTVGTGTAVTTSGYPSDKEWATLWEAFGQVVGETKTRINFDMDVMGGQSGSPIYNDQQQVIGVVAYASTYYNYGTKLNAEYFDFVSEHLDTPIEAQDIQVEKEKVTLNIGETTDFKATVLPVNATNKKLHWDSVADLIATVDENGKITGTGSGVTIIDVTTDDGKITKYIEVTVTNEVIPKDIVVEKSKVELNVGDSMNLKASVLPENTTNKQLRWGTIDEGIATVDANGRITGENPGSTRIDVVTADGKIKKYIDVIVKEVAPKEIVVEKENVEVALGKSITLKASVLPENTTDKELFWDSNDETIATVDDNGKITGIKAGTTEISIMSVTNFGEIEKVITVTVTDGLQPIKLTLPAKQGQYFSQLTLKNTFESKSGDAVNAHAVVYMPRANSSYDLKIGEMDVANGNAVYNLQPLRLDNPLYQYSYTVNIERKIKNSSLVIMYVDKKNPEMVIGYFLVSKSTQF</sequence>
<evidence type="ECO:0000256" key="7">
    <source>
        <dbReference type="RuleBase" id="RU004296"/>
    </source>
</evidence>
<dbReference type="PANTHER" id="PTHR15462">
    <property type="entry name" value="SERINE PROTEASE"/>
    <property type="match status" value="1"/>
</dbReference>
<feature type="domain" description="BIG2" evidence="9">
    <location>
        <begin position="335"/>
        <end position="412"/>
    </location>
</feature>
<evidence type="ECO:0000256" key="4">
    <source>
        <dbReference type="ARBA" id="ARBA00022801"/>
    </source>
</evidence>
<evidence type="ECO:0000259" key="8">
    <source>
        <dbReference type="SMART" id="SM00020"/>
    </source>
</evidence>
<feature type="signal peptide" evidence="7">
    <location>
        <begin position="1"/>
        <end position="22"/>
    </location>
</feature>
<keyword evidence="2 7" id="KW-0645">Protease</keyword>
<dbReference type="Pfam" id="PF02368">
    <property type="entry name" value="Big_2"/>
    <property type="match status" value="3"/>
</dbReference>
<evidence type="ECO:0000256" key="3">
    <source>
        <dbReference type="ARBA" id="ARBA00022729"/>
    </source>
</evidence>
<dbReference type="Gene3D" id="2.60.40.1080">
    <property type="match status" value="3"/>
</dbReference>
<dbReference type="InterPro" id="IPR043504">
    <property type="entry name" value="Peptidase_S1_PA_chymotrypsin"/>
</dbReference>
<feature type="domain" description="BIG2" evidence="9">
    <location>
        <begin position="419"/>
        <end position="511"/>
    </location>
</feature>
<evidence type="ECO:0000313" key="11">
    <source>
        <dbReference type="Proteomes" id="UP000183039"/>
    </source>
</evidence>
<feature type="domain" description="Peptidase S1" evidence="8">
    <location>
        <begin position="43"/>
        <end position="241"/>
    </location>
</feature>
<dbReference type="InterPro" id="IPR009003">
    <property type="entry name" value="Peptidase_S1_PA"/>
</dbReference>
<gene>
    <name evidence="10" type="ORF">RV15_GL001144</name>
</gene>
<keyword evidence="5 7" id="KW-0720">Serine protease</keyword>
<dbReference type="Gene3D" id="2.40.10.10">
    <property type="entry name" value="Trypsin-like serine proteases"/>
    <property type="match status" value="2"/>
</dbReference>
<dbReference type="AlphaFoldDB" id="A0AA91JNI8"/>
<reference evidence="10 11" key="1">
    <citation type="submission" date="2014-12" db="EMBL/GenBank/DDBJ databases">
        <title>Draft genome sequences of 29 type strains of Enterococci.</title>
        <authorList>
            <person name="Zhong Z."/>
            <person name="Sun Z."/>
            <person name="Liu W."/>
            <person name="Zhang W."/>
            <person name="Zhang H."/>
        </authorList>
    </citation>
    <scope>NUCLEOTIDE SEQUENCE [LARGE SCALE GENOMIC DNA]</scope>
    <source>
        <strain evidence="10 11">DSM 22801</strain>
    </source>
</reference>
<dbReference type="PRINTS" id="PR00839">
    <property type="entry name" value="V8PROTEASE"/>
</dbReference>
<keyword evidence="3 7" id="KW-0732">Signal</keyword>
<feature type="chain" id="PRO_5041515120" description="Serine protease" evidence="7">
    <location>
        <begin position="23"/>
        <end position="622"/>
    </location>
</feature>
<protein>
    <recommendedName>
        <fullName evidence="7">Serine protease</fullName>
        <ecNumber evidence="7">3.4.21.-</ecNumber>
    </recommendedName>
</protein>
<dbReference type="Pfam" id="PF00089">
    <property type="entry name" value="Trypsin"/>
    <property type="match status" value="1"/>
</dbReference>
<keyword evidence="4 7" id="KW-0378">Hydrolase</keyword>
<evidence type="ECO:0000256" key="1">
    <source>
        <dbReference type="ARBA" id="ARBA00008764"/>
    </source>
</evidence>
<comment type="caution">
    <text evidence="10">The sequence shown here is derived from an EMBL/GenBank/DDBJ whole genome shotgun (WGS) entry which is preliminary data.</text>
</comment>
<feature type="domain" description="BIG2" evidence="9">
    <location>
        <begin position="250"/>
        <end position="327"/>
    </location>
</feature>
<dbReference type="EMBL" id="JXLC01000019">
    <property type="protein sequence ID" value="OJG90453.1"/>
    <property type="molecule type" value="Genomic_DNA"/>
</dbReference>
<dbReference type="InterPro" id="IPR008256">
    <property type="entry name" value="Peptidase_S1B"/>
</dbReference>
<dbReference type="InterPro" id="IPR001254">
    <property type="entry name" value="Trypsin_dom"/>
</dbReference>
<dbReference type="InterPro" id="IPR003343">
    <property type="entry name" value="Big_2"/>
</dbReference>
<comment type="similarity">
    <text evidence="1 7">Belongs to the peptidase S1B family.</text>
</comment>
<dbReference type="Proteomes" id="UP000183039">
    <property type="component" value="Unassembled WGS sequence"/>
</dbReference>
<dbReference type="SUPFAM" id="SSF49373">
    <property type="entry name" value="Invasin/intimin cell-adhesion fragments"/>
    <property type="match status" value="3"/>
</dbReference>
<dbReference type="GO" id="GO:0006508">
    <property type="term" value="P:proteolysis"/>
    <property type="evidence" value="ECO:0007669"/>
    <property type="project" value="UniProtKB-KW"/>
</dbReference>
<evidence type="ECO:0000259" key="9">
    <source>
        <dbReference type="SMART" id="SM00635"/>
    </source>
</evidence>
<evidence type="ECO:0000313" key="10">
    <source>
        <dbReference type="EMBL" id="OJG90453.1"/>
    </source>
</evidence>
<organism evidence="10 11">
    <name type="scientific">Enterococcus silesiacus</name>
    <dbReference type="NCBI Taxonomy" id="332949"/>
    <lineage>
        <taxon>Bacteria</taxon>
        <taxon>Bacillati</taxon>
        <taxon>Bacillota</taxon>
        <taxon>Bacilli</taxon>
        <taxon>Lactobacillales</taxon>
        <taxon>Enterococcaceae</taxon>
        <taxon>Enterococcus</taxon>
    </lineage>
</organism>
<feature type="active site" description="Charge relay system" evidence="6">
    <location>
        <position position="205"/>
    </location>
</feature>
<name>A0AA91JNI8_9ENTE</name>
<dbReference type="SMART" id="SM00635">
    <property type="entry name" value="BID_2"/>
    <property type="match status" value="3"/>
</dbReference>
<accession>A0AA91JNI8</accession>
<dbReference type="GO" id="GO:0004252">
    <property type="term" value="F:serine-type endopeptidase activity"/>
    <property type="evidence" value="ECO:0007669"/>
    <property type="project" value="InterPro"/>
</dbReference>
<evidence type="ECO:0000256" key="2">
    <source>
        <dbReference type="ARBA" id="ARBA00022670"/>
    </source>
</evidence>
<dbReference type="PANTHER" id="PTHR15462:SF8">
    <property type="entry name" value="SERINE PROTEASE"/>
    <property type="match status" value="1"/>
</dbReference>
<dbReference type="RefSeq" id="WP_071878421.1">
    <property type="nucleotide sequence ID" value="NZ_JXLC01000019.1"/>
</dbReference>
<proteinExistence type="inferred from homology"/>
<dbReference type="SMART" id="SM00020">
    <property type="entry name" value="Tryp_SPc"/>
    <property type="match status" value="1"/>
</dbReference>
<evidence type="ECO:0000256" key="6">
    <source>
        <dbReference type="PIRSR" id="PIRSR608256-1"/>
    </source>
</evidence>
<dbReference type="InterPro" id="IPR050966">
    <property type="entry name" value="Glutamyl_endopeptidase"/>
</dbReference>
<dbReference type="EC" id="3.4.21.-" evidence="7"/>
<feature type="active site" description="Charge relay system" evidence="6">
    <location>
        <position position="130"/>
    </location>
</feature>
<dbReference type="SUPFAM" id="SSF50494">
    <property type="entry name" value="Trypsin-like serine proteases"/>
    <property type="match status" value="1"/>
</dbReference>
<dbReference type="InterPro" id="IPR008964">
    <property type="entry name" value="Invasin/intimin_cell_adhesion"/>
</dbReference>
<feature type="active site" description="Charge relay system" evidence="6">
    <location>
        <position position="80"/>
    </location>
</feature>